<dbReference type="AlphaFoldDB" id="A0A2S9XLV6"/>
<evidence type="ECO:0000256" key="2">
    <source>
        <dbReference type="ARBA" id="ARBA00022840"/>
    </source>
</evidence>
<dbReference type="GO" id="GO:0004016">
    <property type="term" value="F:adenylate cyclase activity"/>
    <property type="evidence" value="ECO:0007669"/>
    <property type="project" value="TreeGrafter"/>
</dbReference>
<dbReference type="EMBL" id="PVNL01000146">
    <property type="protein sequence ID" value="PRP93874.1"/>
    <property type="molecule type" value="Genomic_DNA"/>
</dbReference>
<dbReference type="Proteomes" id="UP000238823">
    <property type="component" value="Unassembled WGS sequence"/>
</dbReference>
<comment type="caution">
    <text evidence="5">The sequence shown here is derived from an EMBL/GenBank/DDBJ whole genome shotgun (WGS) entry which is preliminary data.</text>
</comment>
<evidence type="ECO:0000313" key="5">
    <source>
        <dbReference type="EMBL" id="PRP93874.1"/>
    </source>
</evidence>
<dbReference type="SUPFAM" id="SSF52540">
    <property type="entry name" value="P-loop containing nucleoside triphosphate hydrolases"/>
    <property type="match status" value="1"/>
</dbReference>
<reference evidence="5 6" key="1">
    <citation type="submission" date="2018-03" db="EMBL/GenBank/DDBJ databases">
        <title>Draft Genome Sequences of the Obligatory Marine Myxobacteria Enhygromyxa salina SWB007.</title>
        <authorList>
            <person name="Poehlein A."/>
            <person name="Moghaddam J.A."/>
            <person name="Harms H."/>
            <person name="Alanjari M."/>
            <person name="Koenig G.M."/>
            <person name="Daniel R."/>
            <person name="Schaeberle T.F."/>
        </authorList>
    </citation>
    <scope>NUCLEOTIDE SEQUENCE [LARGE SCALE GENOMIC DNA]</scope>
    <source>
        <strain evidence="5 6">SWB007</strain>
    </source>
</reference>
<feature type="region of interest" description="Disordered" evidence="3">
    <location>
        <begin position="317"/>
        <end position="341"/>
    </location>
</feature>
<evidence type="ECO:0000256" key="1">
    <source>
        <dbReference type="ARBA" id="ARBA00022741"/>
    </source>
</evidence>
<dbReference type="GO" id="GO:0005524">
    <property type="term" value="F:ATP binding"/>
    <property type="evidence" value="ECO:0007669"/>
    <property type="project" value="UniProtKB-KW"/>
</dbReference>
<proteinExistence type="predicted"/>
<dbReference type="PANTHER" id="PTHR16305">
    <property type="entry name" value="TESTICULAR SOLUBLE ADENYLYL CYCLASE"/>
    <property type="match status" value="1"/>
</dbReference>
<dbReference type="GO" id="GO:0005737">
    <property type="term" value="C:cytoplasm"/>
    <property type="evidence" value="ECO:0007669"/>
    <property type="project" value="TreeGrafter"/>
</dbReference>
<dbReference type="PANTHER" id="PTHR16305:SF28">
    <property type="entry name" value="GUANYLATE CYCLASE DOMAIN-CONTAINING PROTEIN"/>
    <property type="match status" value="1"/>
</dbReference>
<feature type="domain" description="Orc1-like AAA ATPase" evidence="4">
    <location>
        <begin position="2"/>
        <end position="177"/>
    </location>
</feature>
<sequence length="966" mass="104770">MAELELLGAAFDRVRERVAPVSVHVQGHSGQGKSALISQFLTSLRRDGDVVLLRGRCLERESVPYKGVDAVVDALSIYLRRLEAIEAARLQPRHVAPLLQLFPVLGDAWPDGARVMDVDPGELRRRGLAGLREVLARVGERHPLVVHVDDFQWADVDSARLITELMRPPDPPPMLLIISFRAEVDEREALQLLTAAEAVSGRDVRALDIGPLSGDEARQLADALMRERDPERPDSGAAEAFARRAQGNPFYIGQMVQMVMGDDAHTSSTDASLDRLVARRIVALDRIQRRILATVAVAAGPTPLAVVLRACGADGSDDDGLATYPEGELETRPRSSASPVVPGREPAAIALAIAALVDANLLLRHAAHDEPGPAGSQDGATLLEAAHDRIRFVAVGELSPAELRATHLALGEAFEALGGGESEALAEHFAVGGDEARALDYTQRAAADAAAALAFERSAQLYRRALTLVPGDQHERRRGLELALAEQLVDLGRGAEGAAMLLGLAPGADTPQASRELERRAASELVKAGYLDEGMDTITPVLRAVGIWHPRGTLMAIVGTLWNRLLLGIRGYRFEPRQQSEVPPQLLERIDTLLATKTGLSHHEAIFAGYQQSRAIRLALRAGEARRLIRCLVHDAAIHVAIGRKQKGRALMAVARELVQGVSEPEYHRVIEYVTANHLDHSGDWLGAAAEFEQLQERLDESPNSGWIRGASTVQWMYVSKLLGRYELLRAQLPERVATARDLGNRHEHISLSALLAHTTAIYVGAGPESEFERCRRSLAELREQWQPRQITFQHIIMAMAEVEIALLAGDPGEAVEAAERVLGNTRARIVATMMPSHVDFYELRGRSRVRAALEGIDTQRSLGLVRHDLARLRRGHKPQVAAQAIALEAALHSCLGDQSAAEAAWRSAAASFETLAMAAHLASVRARLAALGDHQAGELARGYFEAQGITAPARLVDTLAPGRAP</sequence>
<keyword evidence="1" id="KW-0547">Nucleotide-binding</keyword>
<gene>
    <name evidence="5" type="ORF">ENSA7_79150</name>
</gene>
<evidence type="ECO:0000259" key="4">
    <source>
        <dbReference type="Pfam" id="PF13191"/>
    </source>
</evidence>
<name>A0A2S9XLV6_9BACT</name>
<dbReference type="InterPro" id="IPR041664">
    <property type="entry name" value="AAA_16"/>
</dbReference>
<protein>
    <recommendedName>
        <fullName evidence="4">Orc1-like AAA ATPase domain-containing protein</fullName>
    </recommendedName>
</protein>
<evidence type="ECO:0000313" key="6">
    <source>
        <dbReference type="Proteomes" id="UP000238823"/>
    </source>
</evidence>
<organism evidence="5 6">
    <name type="scientific">Enhygromyxa salina</name>
    <dbReference type="NCBI Taxonomy" id="215803"/>
    <lineage>
        <taxon>Bacteria</taxon>
        <taxon>Pseudomonadati</taxon>
        <taxon>Myxococcota</taxon>
        <taxon>Polyangia</taxon>
        <taxon>Nannocystales</taxon>
        <taxon>Nannocystaceae</taxon>
        <taxon>Enhygromyxa</taxon>
    </lineage>
</organism>
<dbReference type="InterPro" id="IPR027417">
    <property type="entry name" value="P-loop_NTPase"/>
</dbReference>
<accession>A0A2S9XLV6</accession>
<evidence type="ECO:0000256" key="3">
    <source>
        <dbReference type="SAM" id="MobiDB-lite"/>
    </source>
</evidence>
<dbReference type="Pfam" id="PF13191">
    <property type="entry name" value="AAA_16"/>
    <property type="match status" value="1"/>
</dbReference>
<keyword evidence="2" id="KW-0067">ATP-binding</keyword>